<keyword evidence="4" id="KW-1185">Reference proteome</keyword>
<dbReference type="EMBL" id="BSYI01000006">
    <property type="protein sequence ID" value="GMG81815.1"/>
    <property type="molecule type" value="Genomic_DNA"/>
</dbReference>
<evidence type="ECO:0000313" key="3">
    <source>
        <dbReference type="EMBL" id="GMG81815.1"/>
    </source>
</evidence>
<dbReference type="InterPro" id="IPR045519">
    <property type="entry name" value="DUF6476"/>
</dbReference>
<evidence type="ECO:0000256" key="1">
    <source>
        <dbReference type="SAM" id="MobiDB-lite"/>
    </source>
</evidence>
<reference evidence="3 4" key="1">
    <citation type="submission" date="2023-04" db="EMBL/GenBank/DDBJ databases">
        <title>Marinoamorphus aggregata gen. nov., sp. Nov., isolate from tissue of brittle star Ophioplocus japonicus.</title>
        <authorList>
            <person name="Kawano K."/>
            <person name="Sawayama S."/>
            <person name="Nakagawa S."/>
        </authorList>
    </citation>
    <scope>NUCLEOTIDE SEQUENCE [LARGE SCALE GENOMIC DNA]</scope>
    <source>
        <strain evidence="3 4">NKW23</strain>
    </source>
</reference>
<comment type="caution">
    <text evidence="3">The sequence shown here is derived from an EMBL/GenBank/DDBJ whole genome shotgun (WGS) entry which is preliminary data.</text>
</comment>
<sequence length="147" mass="14611">MIDPQSVSPARGAPPPPDDEAPEPPALRRLRLLVSLLMAVLILGTITVSGALVMRLGMIGPGAAPEPAAGAGGAAAVAPPAMDPVAVAAEALALPEGERVVAVGRAGPELLLVTEDASGTERLRGYDAATGAARSVTRLERGPAGTD</sequence>
<dbReference type="RefSeq" id="WP_285670537.1">
    <property type="nucleotide sequence ID" value="NZ_BSYI01000006.1"/>
</dbReference>
<keyword evidence="2" id="KW-0472">Membrane</keyword>
<feature type="transmembrane region" description="Helical" evidence="2">
    <location>
        <begin position="32"/>
        <end position="53"/>
    </location>
</feature>
<keyword evidence="2" id="KW-1133">Transmembrane helix</keyword>
<gene>
    <name evidence="3" type="ORF">LNKW23_10280</name>
</gene>
<dbReference type="Proteomes" id="UP001239909">
    <property type="component" value="Unassembled WGS sequence"/>
</dbReference>
<name>A0ABQ6LHX2_9RHOB</name>
<protein>
    <submittedName>
        <fullName evidence="3">Uncharacterized protein</fullName>
    </submittedName>
</protein>
<organism evidence="3 4">
    <name type="scientific">Paralimibaculum aggregatum</name>
    <dbReference type="NCBI Taxonomy" id="3036245"/>
    <lineage>
        <taxon>Bacteria</taxon>
        <taxon>Pseudomonadati</taxon>
        <taxon>Pseudomonadota</taxon>
        <taxon>Alphaproteobacteria</taxon>
        <taxon>Rhodobacterales</taxon>
        <taxon>Paracoccaceae</taxon>
        <taxon>Paralimibaculum</taxon>
    </lineage>
</organism>
<accession>A0ABQ6LHX2</accession>
<dbReference type="Pfam" id="PF20082">
    <property type="entry name" value="DUF6476"/>
    <property type="match status" value="1"/>
</dbReference>
<keyword evidence="2" id="KW-0812">Transmembrane</keyword>
<evidence type="ECO:0000313" key="4">
    <source>
        <dbReference type="Proteomes" id="UP001239909"/>
    </source>
</evidence>
<feature type="region of interest" description="Disordered" evidence="1">
    <location>
        <begin position="1"/>
        <end position="24"/>
    </location>
</feature>
<proteinExistence type="predicted"/>
<evidence type="ECO:0000256" key="2">
    <source>
        <dbReference type="SAM" id="Phobius"/>
    </source>
</evidence>